<dbReference type="GO" id="GO:0005829">
    <property type="term" value="C:cytosol"/>
    <property type="evidence" value="ECO:0007669"/>
    <property type="project" value="TreeGrafter"/>
</dbReference>
<dbReference type="GO" id="GO:0000967">
    <property type="term" value="P:rRNA 5'-end processing"/>
    <property type="evidence" value="ECO:0007669"/>
    <property type="project" value="UniProtKB-UniRule"/>
</dbReference>
<dbReference type="HAMAP" id="MF_00651">
    <property type="entry name" value="Nuclease_YqgF"/>
    <property type="match status" value="1"/>
</dbReference>
<keyword evidence="4 5" id="KW-0378">Hydrolase</keyword>
<dbReference type="SUPFAM" id="SSF53098">
    <property type="entry name" value="Ribonuclease H-like"/>
    <property type="match status" value="1"/>
</dbReference>
<dbReference type="InterPro" id="IPR005227">
    <property type="entry name" value="YqgF"/>
</dbReference>
<dbReference type="Gene3D" id="3.30.420.140">
    <property type="entry name" value="YqgF/RNase H-like domain"/>
    <property type="match status" value="1"/>
</dbReference>
<dbReference type="InterPro" id="IPR006641">
    <property type="entry name" value="YqgF/RNaseH-like_dom"/>
</dbReference>
<keyword evidence="1 5" id="KW-0963">Cytoplasm</keyword>
<organism evidence="7 10">
    <name type="scientific">Actinotignum timonense</name>
    <dbReference type="NCBI Taxonomy" id="1870995"/>
    <lineage>
        <taxon>Bacteria</taxon>
        <taxon>Bacillati</taxon>
        <taxon>Actinomycetota</taxon>
        <taxon>Actinomycetes</taxon>
        <taxon>Actinomycetales</taxon>
        <taxon>Actinomycetaceae</taxon>
        <taxon>Actinotignum</taxon>
    </lineage>
</organism>
<sequence>MRRGVRIGVDVGRARTGVASCDSDGILATPIATLPANGTDVSEVAREVRERGAIEVIVGLPRNMDGSEGASARYSRRWARRLARRIAPVPVRLFDERLSTVAAHAQLHEAGRSSRRHRAVVDQVAATVILNNALEAERLTGAPAGELVAEITEAQSEAKGDNE</sequence>
<evidence type="ECO:0000313" key="8">
    <source>
        <dbReference type="EMBL" id="MDY5145437.1"/>
    </source>
</evidence>
<dbReference type="CDD" id="cd16964">
    <property type="entry name" value="YqgF"/>
    <property type="match status" value="1"/>
</dbReference>
<proteinExistence type="inferred from homology"/>
<dbReference type="GO" id="GO:0004518">
    <property type="term" value="F:nuclease activity"/>
    <property type="evidence" value="ECO:0007669"/>
    <property type="project" value="UniProtKB-KW"/>
</dbReference>
<dbReference type="Proteomes" id="UP001284901">
    <property type="component" value="Unassembled WGS sequence"/>
</dbReference>
<evidence type="ECO:0000256" key="1">
    <source>
        <dbReference type="ARBA" id="ARBA00022490"/>
    </source>
</evidence>
<comment type="similarity">
    <text evidence="5">Belongs to the YqgF HJR family.</text>
</comment>
<evidence type="ECO:0000256" key="3">
    <source>
        <dbReference type="ARBA" id="ARBA00022722"/>
    </source>
</evidence>
<accession>A0AAW9HE25</accession>
<dbReference type="NCBIfam" id="TIGR00250">
    <property type="entry name" value="RNAse_H_YqgF"/>
    <property type="match status" value="1"/>
</dbReference>
<evidence type="ECO:0000259" key="6">
    <source>
        <dbReference type="SMART" id="SM00732"/>
    </source>
</evidence>
<dbReference type="PANTHER" id="PTHR33317:SF4">
    <property type="entry name" value="POLYNUCLEOTIDYL TRANSFERASE, RIBONUCLEASE H-LIKE SUPERFAMILY PROTEIN"/>
    <property type="match status" value="1"/>
</dbReference>
<dbReference type="Pfam" id="PF03652">
    <property type="entry name" value="RuvX"/>
    <property type="match status" value="1"/>
</dbReference>
<dbReference type="Proteomes" id="UP001288320">
    <property type="component" value="Unassembled WGS sequence"/>
</dbReference>
<keyword evidence="9" id="KW-1185">Reference proteome</keyword>
<dbReference type="EC" id="3.1.-.-" evidence="5"/>
<evidence type="ECO:0000256" key="5">
    <source>
        <dbReference type="HAMAP-Rule" id="MF_00651"/>
    </source>
</evidence>
<comment type="caution">
    <text evidence="7">The sequence shown here is derived from an EMBL/GenBank/DDBJ whole genome shotgun (WGS) entry which is preliminary data.</text>
</comment>
<dbReference type="AlphaFoldDB" id="A0AAW9HE25"/>
<evidence type="ECO:0000256" key="4">
    <source>
        <dbReference type="ARBA" id="ARBA00022801"/>
    </source>
</evidence>
<evidence type="ECO:0000313" key="9">
    <source>
        <dbReference type="Proteomes" id="UP001284901"/>
    </source>
</evidence>
<dbReference type="EMBL" id="JAWNFV010000002">
    <property type="protein sequence ID" value="MDY5140054.1"/>
    <property type="molecule type" value="Genomic_DNA"/>
</dbReference>
<dbReference type="GeneID" id="92814134"/>
<keyword evidence="2 5" id="KW-0690">Ribosome biogenesis</keyword>
<dbReference type="EMBL" id="JAWNFY010000001">
    <property type="protein sequence ID" value="MDY5145437.1"/>
    <property type="molecule type" value="Genomic_DNA"/>
</dbReference>
<dbReference type="PANTHER" id="PTHR33317">
    <property type="entry name" value="POLYNUCLEOTIDYL TRANSFERASE, RIBONUCLEASE H-LIKE SUPERFAMILY PROTEIN"/>
    <property type="match status" value="1"/>
</dbReference>
<comment type="function">
    <text evidence="5">Could be a nuclease involved in processing of the 5'-end of pre-16S rRNA.</text>
</comment>
<dbReference type="RefSeq" id="WP_101594835.1">
    <property type="nucleotide sequence ID" value="NZ_CAUPFC010000002.1"/>
</dbReference>
<evidence type="ECO:0000256" key="2">
    <source>
        <dbReference type="ARBA" id="ARBA00022517"/>
    </source>
</evidence>
<feature type="domain" description="YqgF/RNase H-like" evidence="6">
    <location>
        <begin position="4"/>
        <end position="103"/>
    </location>
</feature>
<evidence type="ECO:0000313" key="7">
    <source>
        <dbReference type="EMBL" id="MDY5140054.1"/>
    </source>
</evidence>
<keyword evidence="3 5" id="KW-0540">Nuclease</keyword>
<evidence type="ECO:0000313" key="10">
    <source>
        <dbReference type="Proteomes" id="UP001288320"/>
    </source>
</evidence>
<comment type="subcellular location">
    <subcellularLocation>
        <location evidence="5">Cytoplasm</location>
    </subcellularLocation>
</comment>
<name>A0AAW9HE25_9ACTO</name>
<dbReference type="InterPro" id="IPR012337">
    <property type="entry name" value="RNaseH-like_sf"/>
</dbReference>
<dbReference type="SMART" id="SM00732">
    <property type="entry name" value="YqgFc"/>
    <property type="match status" value="1"/>
</dbReference>
<reference evidence="7 9" key="1">
    <citation type="submission" date="2023-10" db="EMBL/GenBank/DDBJ databases">
        <title>Whole Genome based description of the genera Actinobaculum and Actinotignum reveals a complex phylogenetic relationship within the species included in the genus Actinotignum.</title>
        <authorList>
            <person name="Jensen C.S."/>
            <person name="Dargis R."/>
            <person name="Kemp M."/>
            <person name="Christensen J.J."/>
        </authorList>
    </citation>
    <scope>NUCLEOTIDE SEQUENCE</scope>
    <source>
        <strain evidence="8 9">SLA_B089</strain>
        <strain evidence="7">SLA_B245</strain>
    </source>
</reference>
<gene>
    <name evidence="7" type="primary">ruvX</name>
    <name evidence="7" type="ORF">R6G74_01815</name>
    <name evidence="8" type="ORF">R6P33_00165</name>
</gene>
<protein>
    <recommendedName>
        <fullName evidence="5">Putative pre-16S rRNA nuclease</fullName>
        <ecNumber evidence="5">3.1.-.-</ecNumber>
    </recommendedName>
</protein>
<dbReference type="GO" id="GO:0016788">
    <property type="term" value="F:hydrolase activity, acting on ester bonds"/>
    <property type="evidence" value="ECO:0007669"/>
    <property type="project" value="UniProtKB-UniRule"/>
</dbReference>
<dbReference type="InterPro" id="IPR037027">
    <property type="entry name" value="YqgF/RNaseH-like_dom_sf"/>
</dbReference>